<protein>
    <submittedName>
        <fullName evidence="1">Uncharacterized protein</fullName>
    </submittedName>
</protein>
<dbReference type="AlphaFoldDB" id="X1KW34"/>
<comment type="caution">
    <text evidence="1">The sequence shown here is derived from an EMBL/GenBank/DDBJ whole genome shotgun (WGS) entry which is preliminary data.</text>
</comment>
<reference evidence="1" key="1">
    <citation type="journal article" date="2014" name="Front. Microbiol.">
        <title>High frequency of phylogenetically diverse reductive dehalogenase-homologous genes in deep subseafloor sedimentary metagenomes.</title>
        <authorList>
            <person name="Kawai M."/>
            <person name="Futagami T."/>
            <person name="Toyoda A."/>
            <person name="Takaki Y."/>
            <person name="Nishi S."/>
            <person name="Hori S."/>
            <person name="Arai W."/>
            <person name="Tsubouchi T."/>
            <person name="Morono Y."/>
            <person name="Uchiyama I."/>
            <person name="Ito T."/>
            <person name="Fujiyama A."/>
            <person name="Inagaki F."/>
            <person name="Takami H."/>
        </authorList>
    </citation>
    <scope>NUCLEOTIDE SEQUENCE</scope>
    <source>
        <strain evidence="1">Expedition CK06-06</strain>
    </source>
</reference>
<organism evidence="1">
    <name type="scientific">marine sediment metagenome</name>
    <dbReference type="NCBI Taxonomy" id="412755"/>
    <lineage>
        <taxon>unclassified sequences</taxon>
        <taxon>metagenomes</taxon>
        <taxon>ecological metagenomes</taxon>
    </lineage>
</organism>
<gene>
    <name evidence="1" type="ORF">S03H2_73161</name>
</gene>
<proteinExistence type="predicted"/>
<accession>X1KW34</accession>
<feature type="non-terminal residue" evidence="1">
    <location>
        <position position="30"/>
    </location>
</feature>
<sequence length="30" mass="3334">PKSEEFTAITKEIVQNDDVIKAITSIENLS</sequence>
<name>X1KW34_9ZZZZ</name>
<dbReference type="EMBL" id="BARU01049989">
    <property type="protein sequence ID" value="GAH97850.1"/>
    <property type="molecule type" value="Genomic_DNA"/>
</dbReference>
<feature type="non-terminal residue" evidence="1">
    <location>
        <position position="1"/>
    </location>
</feature>
<evidence type="ECO:0000313" key="1">
    <source>
        <dbReference type="EMBL" id="GAH97850.1"/>
    </source>
</evidence>